<sequence>MNDDDLTARVRAAFDALDPVPPHVTAAARAALASRVPGAVLAELTMEPRYSTAALRGTARRLTFTGTDAVIEIEVTRLDHGHEITGRVTPSTPARARLRHLRRGAAEWTADVDPAGQFAFPAVPDGLVSLVFDLPDTASIVTSWVRL</sequence>
<comment type="caution">
    <text evidence="1">The sequence shown here is derived from an EMBL/GenBank/DDBJ whole genome shotgun (WGS) entry which is preliminary data.</text>
</comment>
<dbReference type="EMBL" id="JACJIA010000004">
    <property type="protein sequence ID" value="MBA8951801.1"/>
    <property type="molecule type" value="Genomic_DNA"/>
</dbReference>
<evidence type="ECO:0000313" key="1">
    <source>
        <dbReference type="EMBL" id="MBA8951801.1"/>
    </source>
</evidence>
<reference evidence="1 2" key="1">
    <citation type="submission" date="2020-08" db="EMBL/GenBank/DDBJ databases">
        <title>Genomic Encyclopedia of Type Strains, Phase IV (KMG-IV): sequencing the most valuable type-strain genomes for metagenomic binning, comparative biology and taxonomic classification.</title>
        <authorList>
            <person name="Goeker M."/>
        </authorList>
    </citation>
    <scope>NUCLEOTIDE SEQUENCE [LARGE SCALE GENOMIC DNA]</scope>
    <source>
        <strain evidence="1 2">DSM 44197</strain>
    </source>
</reference>
<protein>
    <recommendedName>
        <fullName evidence="3">Carboxypeptidase regulatory-like domain-containing protein</fullName>
    </recommendedName>
</protein>
<accession>A0A7W3LP69</accession>
<dbReference type="AlphaFoldDB" id="A0A7W3LP69"/>
<organism evidence="1 2">
    <name type="scientific">Actinomadura namibiensis</name>
    <dbReference type="NCBI Taxonomy" id="182080"/>
    <lineage>
        <taxon>Bacteria</taxon>
        <taxon>Bacillati</taxon>
        <taxon>Actinomycetota</taxon>
        <taxon>Actinomycetes</taxon>
        <taxon>Streptosporangiales</taxon>
        <taxon>Thermomonosporaceae</taxon>
        <taxon>Actinomadura</taxon>
    </lineage>
</organism>
<keyword evidence="2" id="KW-1185">Reference proteome</keyword>
<dbReference type="Proteomes" id="UP000572680">
    <property type="component" value="Unassembled WGS sequence"/>
</dbReference>
<evidence type="ECO:0008006" key="3">
    <source>
        <dbReference type="Google" id="ProtNLM"/>
    </source>
</evidence>
<gene>
    <name evidence="1" type="ORF">HNR61_003441</name>
</gene>
<dbReference type="RefSeq" id="WP_182844128.1">
    <property type="nucleotide sequence ID" value="NZ_BAAALP010000010.1"/>
</dbReference>
<evidence type="ECO:0000313" key="2">
    <source>
        <dbReference type="Proteomes" id="UP000572680"/>
    </source>
</evidence>
<proteinExistence type="predicted"/>
<name>A0A7W3LP69_ACTNM</name>